<dbReference type="GO" id="GO:0046872">
    <property type="term" value="F:metal ion binding"/>
    <property type="evidence" value="ECO:0007669"/>
    <property type="project" value="UniProtKB-KW"/>
</dbReference>
<dbReference type="SUPFAM" id="SSF52210">
    <property type="entry name" value="Succinyl-CoA synthetase domains"/>
    <property type="match status" value="1"/>
</dbReference>
<dbReference type="GO" id="GO:0004775">
    <property type="term" value="F:succinate-CoA ligase (ADP-forming) activity"/>
    <property type="evidence" value="ECO:0007669"/>
    <property type="project" value="UniProtKB-EC"/>
</dbReference>
<dbReference type="Pfam" id="PF08442">
    <property type="entry name" value="ATP-grasp_2"/>
    <property type="match status" value="1"/>
</dbReference>
<dbReference type="NCBIfam" id="TIGR01016">
    <property type="entry name" value="sucCoAbeta"/>
    <property type="match status" value="1"/>
</dbReference>
<dbReference type="GO" id="GO:0005524">
    <property type="term" value="F:ATP binding"/>
    <property type="evidence" value="ECO:0007669"/>
    <property type="project" value="InterPro"/>
</dbReference>
<dbReference type="Gene3D" id="3.30.1490.20">
    <property type="entry name" value="ATP-grasp fold, A domain"/>
    <property type="match status" value="1"/>
</dbReference>
<dbReference type="InterPro" id="IPR011761">
    <property type="entry name" value="ATP-grasp"/>
</dbReference>
<dbReference type="FunFam" id="3.30.1490.20:FF:000002">
    <property type="entry name" value="Succinate--CoA ligase [ADP-forming] subunit beta"/>
    <property type="match status" value="1"/>
</dbReference>
<gene>
    <name evidence="8" type="ORF">MNB_SV-3-1030</name>
</gene>
<dbReference type="Gene3D" id="3.30.470.20">
    <property type="entry name" value="ATP-grasp fold, B domain"/>
    <property type="match status" value="1"/>
</dbReference>
<dbReference type="Pfam" id="PF00549">
    <property type="entry name" value="Ligase_CoA"/>
    <property type="match status" value="1"/>
</dbReference>
<dbReference type="PANTHER" id="PTHR11815:SF10">
    <property type="entry name" value="SUCCINATE--COA LIGASE [GDP-FORMING] SUBUNIT BETA, MITOCHONDRIAL"/>
    <property type="match status" value="1"/>
</dbReference>
<dbReference type="EC" id="6.2.1.5" evidence="8"/>
<keyword evidence="3 8" id="KW-0436">Ligase</keyword>
<evidence type="ECO:0000259" key="7">
    <source>
        <dbReference type="PROSITE" id="PS50975"/>
    </source>
</evidence>
<dbReference type="PROSITE" id="PS50975">
    <property type="entry name" value="ATP_GRASP"/>
    <property type="match status" value="1"/>
</dbReference>
<dbReference type="InterPro" id="IPR017866">
    <property type="entry name" value="Succ-CoA_synthase_bsu_CS"/>
</dbReference>
<dbReference type="AlphaFoldDB" id="A0A1W1C4N0"/>
<evidence type="ECO:0000256" key="5">
    <source>
        <dbReference type="ARBA" id="ARBA00022741"/>
    </source>
</evidence>
<evidence type="ECO:0000256" key="3">
    <source>
        <dbReference type="ARBA" id="ARBA00022598"/>
    </source>
</evidence>
<keyword evidence="5" id="KW-0547">Nucleotide-binding</keyword>
<dbReference type="HAMAP" id="MF_00558">
    <property type="entry name" value="Succ_CoA_beta"/>
    <property type="match status" value="1"/>
</dbReference>
<evidence type="ECO:0000256" key="6">
    <source>
        <dbReference type="ARBA" id="ARBA00022842"/>
    </source>
</evidence>
<evidence type="ECO:0000256" key="1">
    <source>
        <dbReference type="ARBA" id="ARBA00001946"/>
    </source>
</evidence>
<name>A0A1W1C4N0_9ZZZZ</name>
<dbReference type="NCBIfam" id="NF001913">
    <property type="entry name" value="PRK00696.1"/>
    <property type="match status" value="1"/>
</dbReference>
<dbReference type="PANTHER" id="PTHR11815">
    <property type="entry name" value="SUCCINYL-COA SYNTHETASE BETA CHAIN"/>
    <property type="match status" value="1"/>
</dbReference>
<comment type="cofactor">
    <cofactor evidence="1">
        <name>Mg(2+)</name>
        <dbReference type="ChEBI" id="CHEBI:18420"/>
    </cofactor>
</comment>
<dbReference type="FunFam" id="3.30.470.20:FF:000002">
    <property type="entry name" value="Succinate--CoA ligase [ADP-forming] subunit beta"/>
    <property type="match status" value="1"/>
</dbReference>
<dbReference type="InterPro" id="IPR005811">
    <property type="entry name" value="SUCC_ACL_C"/>
</dbReference>
<evidence type="ECO:0000256" key="4">
    <source>
        <dbReference type="ARBA" id="ARBA00022723"/>
    </source>
</evidence>
<evidence type="ECO:0000256" key="2">
    <source>
        <dbReference type="ARBA" id="ARBA00022532"/>
    </source>
</evidence>
<reference evidence="8" key="1">
    <citation type="submission" date="2016-10" db="EMBL/GenBank/DDBJ databases">
        <authorList>
            <person name="de Groot N.N."/>
        </authorList>
    </citation>
    <scope>NUCLEOTIDE SEQUENCE</scope>
</reference>
<keyword evidence="4" id="KW-0479">Metal-binding</keyword>
<dbReference type="GO" id="GO:0006099">
    <property type="term" value="P:tricarboxylic acid cycle"/>
    <property type="evidence" value="ECO:0007669"/>
    <property type="project" value="UniProtKB-KW"/>
</dbReference>
<dbReference type="GO" id="GO:0006104">
    <property type="term" value="P:succinyl-CoA metabolic process"/>
    <property type="evidence" value="ECO:0007669"/>
    <property type="project" value="TreeGrafter"/>
</dbReference>
<dbReference type="EMBL" id="FPHI01000022">
    <property type="protein sequence ID" value="SFV60800.1"/>
    <property type="molecule type" value="Genomic_DNA"/>
</dbReference>
<organism evidence="8">
    <name type="scientific">hydrothermal vent metagenome</name>
    <dbReference type="NCBI Taxonomy" id="652676"/>
    <lineage>
        <taxon>unclassified sequences</taxon>
        <taxon>metagenomes</taxon>
        <taxon>ecological metagenomes</taxon>
    </lineage>
</organism>
<feature type="domain" description="ATP-grasp" evidence="7">
    <location>
        <begin position="9"/>
        <end position="230"/>
    </location>
</feature>
<accession>A0A1W1C4N0</accession>
<keyword evidence="2" id="KW-0816">Tricarboxylic acid cycle</keyword>
<protein>
    <submittedName>
        <fullName evidence="8">Succinyl-CoA ligase [ADP-forming] beta chain</fullName>
        <ecNumber evidence="8">6.2.1.5</ecNumber>
    </submittedName>
</protein>
<dbReference type="PIRSF" id="PIRSF001554">
    <property type="entry name" value="SucCS_beta"/>
    <property type="match status" value="1"/>
</dbReference>
<dbReference type="InterPro" id="IPR013815">
    <property type="entry name" value="ATP_grasp_subdomain_1"/>
</dbReference>
<dbReference type="GO" id="GO:0005829">
    <property type="term" value="C:cytosol"/>
    <property type="evidence" value="ECO:0007669"/>
    <property type="project" value="TreeGrafter"/>
</dbReference>
<proteinExistence type="inferred from homology"/>
<dbReference type="SUPFAM" id="SSF56059">
    <property type="entry name" value="Glutathione synthetase ATP-binding domain-like"/>
    <property type="match status" value="1"/>
</dbReference>
<sequence length="390" mass="41727">MNIHEYQAKQIFQKYGVPTPKGIIAHSVDEAVENAKELGGPIWVVKAQIHAGGRGLGGGVKLAKSLDEVRTLADEILGMTLVTHQTGPEGKLVQKVYIEDGANIQDELYLSVVLDRAAEMPIIMASTEGGMDIETVAHNTPEKIIKVAVDPAFGFQGYHGRELVFGLGITDKAEQKKMIQFAQKLFKLYMENDAEMIEINPLIKTAEGDFLALDGKMGFDDSALGRHPDIEEMRDISEEDPDEREASQYGLSYIALDGEIGCMVNGAGLAMGTMDTINYMGGTPANFLDVGGTANAETVAKGFEIILKNPNVKAIFVNIFGGIVRCDRIANGILEATKLVDVNVPVIVRLDGTNAPEAAEILKNANIDNVIAATDLGDGAAKAVAAAKGE</sequence>
<keyword evidence="6" id="KW-0460">Magnesium</keyword>
<evidence type="ECO:0000313" key="8">
    <source>
        <dbReference type="EMBL" id="SFV60800.1"/>
    </source>
</evidence>
<dbReference type="InterPro" id="IPR013650">
    <property type="entry name" value="ATP-grasp_succ-CoA_synth-type"/>
</dbReference>
<dbReference type="InterPro" id="IPR005809">
    <property type="entry name" value="Succ_CoA_ligase-like_bsu"/>
</dbReference>
<dbReference type="InterPro" id="IPR016102">
    <property type="entry name" value="Succinyl-CoA_synth-like"/>
</dbReference>
<dbReference type="FunFam" id="3.40.50.261:FF:000001">
    <property type="entry name" value="Succinate--CoA ligase [ADP-forming] subunit beta"/>
    <property type="match status" value="1"/>
</dbReference>
<dbReference type="Gene3D" id="3.40.50.261">
    <property type="entry name" value="Succinyl-CoA synthetase domains"/>
    <property type="match status" value="1"/>
</dbReference>
<dbReference type="PROSITE" id="PS01217">
    <property type="entry name" value="SUCCINYL_COA_LIG_3"/>
    <property type="match status" value="1"/>
</dbReference>
<dbReference type="GO" id="GO:0042709">
    <property type="term" value="C:succinate-CoA ligase complex"/>
    <property type="evidence" value="ECO:0007669"/>
    <property type="project" value="TreeGrafter"/>
</dbReference>